<name>X1FRI7_9ZZZZ</name>
<evidence type="ECO:0000256" key="2">
    <source>
        <dbReference type="ARBA" id="ARBA00022692"/>
    </source>
</evidence>
<dbReference type="GO" id="GO:0016020">
    <property type="term" value="C:membrane"/>
    <property type="evidence" value="ECO:0007669"/>
    <property type="project" value="UniProtKB-SubCell"/>
</dbReference>
<gene>
    <name evidence="7" type="ORF">S03H2_15686</name>
</gene>
<evidence type="ECO:0000256" key="5">
    <source>
        <dbReference type="SAM" id="Phobius"/>
    </source>
</evidence>
<evidence type="ECO:0000313" key="7">
    <source>
        <dbReference type="EMBL" id="GAH35155.1"/>
    </source>
</evidence>
<reference evidence="7" key="1">
    <citation type="journal article" date="2014" name="Front. Microbiol.">
        <title>High frequency of phylogenetically diverse reductive dehalogenase-homologous genes in deep subseafloor sedimentary metagenomes.</title>
        <authorList>
            <person name="Kawai M."/>
            <person name="Futagami T."/>
            <person name="Toyoda A."/>
            <person name="Takaki Y."/>
            <person name="Nishi S."/>
            <person name="Hori S."/>
            <person name="Arai W."/>
            <person name="Tsubouchi T."/>
            <person name="Morono Y."/>
            <person name="Uchiyama I."/>
            <person name="Ito T."/>
            <person name="Fujiyama A."/>
            <person name="Inagaki F."/>
            <person name="Takami H."/>
        </authorList>
    </citation>
    <scope>NUCLEOTIDE SEQUENCE</scope>
    <source>
        <strain evidence="7">Expedition CK06-06</strain>
    </source>
</reference>
<comment type="subcellular location">
    <subcellularLocation>
        <location evidence="1">Membrane</location>
        <topology evidence="1">Multi-pass membrane protein</topology>
    </subcellularLocation>
</comment>
<accession>X1FRI7</accession>
<dbReference type="PANTHER" id="PTHR33507">
    <property type="entry name" value="INNER MEMBRANE PROTEIN YBBJ"/>
    <property type="match status" value="1"/>
</dbReference>
<feature type="transmembrane region" description="Helical" evidence="5">
    <location>
        <begin position="30"/>
        <end position="54"/>
    </location>
</feature>
<dbReference type="InterPro" id="IPR052165">
    <property type="entry name" value="Membrane_assoc_protease"/>
</dbReference>
<keyword evidence="4 5" id="KW-0472">Membrane</keyword>
<dbReference type="Gene3D" id="2.40.50.140">
    <property type="entry name" value="Nucleic acid-binding proteins"/>
    <property type="match status" value="1"/>
</dbReference>
<dbReference type="PANTHER" id="PTHR33507:SF4">
    <property type="entry name" value="NODULATION COMPETITIVENESS PROTEIN NFED"/>
    <property type="match status" value="1"/>
</dbReference>
<dbReference type="InterPro" id="IPR002810">
    <property type="entry name" value="NfeD-like_C"/>
</dbReference>
<sequence length="135" mass="14598">MSGRLIIAIVSTTLEEAALAAGVLWGLPRLGIHIPLWVLIIVMLAWGAYTIITYRMGSRALRRKPVHGLTVMLGSEGKVVSPLALKGMVRIKGELWVAKSASGRIDTGEEVTVVRQDGLKLIVRKRSSGDLEGTK</sequence>
<keyword evidence="2 5" id="KW-0812">Transmembrane</keyword>
<protein>
    <recommendedName>
        <fullName evidence="6">NfeD-like C-terminal domain-containing protein</fullName>
    </recommendedName>
</protein>
<dbReference type="SUPFAM" id="SSF141322">
    <property type="entry name" value="NfeD domain-like"/>
    <property type="match status" value="1"/>
</dbReference>
<organism evidence="7">
    <name type="scientific">marine sediment metagenome</name>
    <dbReference type="NCBI Taxonomy" id="412755"/>
    <lineage>
        <taxon>unclassified sequences</taxon>
        <taxon>metagenomes</taxon>
        <taxon>ecological metagenomes</taxon>
    </lineage>
</organism>
<evidence type="ECO:0000259" key="6">
    <source>
        <dbReference type="Pfam" id="PF01957"/>
    </source>
</evidence>
<comment type="caution">
    <text evidence="7">The sequence shown here is derived from an EMBL/GenBank/DDBJ whole genome shotgun (WGS) entry which is preliminary data.</text>
</comment>
<dbReference type="Pfam" id="PF01957">
    <property type="entry name" value="NfeD"/>
    <property type="match status" value="1"/>
</dbReference>
<dbReference type="InterPro" id="IPR012340">
    <property type="entry name" value="NA-bd_OB-fold"/>
</dbReference>
<proteinExistence type="predicted"/>
<keyword evidence="3 5" id="KW-1133">Transmembrane helix</keyword>
<evidence type="ECO:0000256" key="3">
    <source>
        <dbReference type="ARBA" id="ARBA00022989"/>
    </source>
</evidence>
<evidence type="ECO:0000256" key="1">
    <source>
        <dbReference type="ARBA" id="ARBA00004141"/>
    </source>
</evidence>
<evidence type="ECO:0000256" key="4">
    <source>
        <dbReference type="ARBA" id="ARBA00023136"/>
    </source>
</evidence>
<dbReference type="EMBL" id="BARU01007982">
    <property type="protein sequence ID" value="GAH35155.1"/>
    <property type="molecule type" value="Genomic_DNA"/>
</dbReference>
<dbReference type="AlphaFoldDB" id="X1FRI7"/>
<feature type="domain" description="NfeD-like C-terminal" evidence="6">
    <location>
        <begin position="72"/>
        <end position="125"/>
    </location>
</feature>